<reference evidence="3 4" key="1">
    <citation type="submission" date="2018-06" db="EMBL/GenBank/DDBJ databases">
        <authorList>
            <consortium name="Pathogen Informatics"/>
            <person name="Doyle S."/>
        </authorList>
    </citation>
    <scope>NUCLEOTIDE SEQUENCE [LARGE SCALE GENOMIC DNA]</scope>
    <source>
        <strain evidence="3 4">NCTC11842</strain>
    </source>
</reference>
<dbReference type="Pfam" id="PF08028">
    <property type="entry name" value="Acyl-CoA_dh_2"/>
    <property type="match status" value="1"/>
</dbReference>
<dbReference type="Proteomes" id="UP000250443">
    <property type="component" value="Unassembled WGS sequence"/>
</dbReference>
<dbReference type="InterPro" id="IPR013107">
    <property type="entry name" value="Acyl-CoA_DH_C"/>
</dbReference>
<dbReference type="PIRSF" id="PIRSF016578">
    <property type="entry name" value="HsaA"/>
    <property type="match status" value="1"/>
</dbReference>
<dbReference type="GO" id="GO:0050660">
    <property type="term" value="F:flavin adenine dinucleotide binding"/>
    <property type="evidence" value="ECO:0007669"/>
    <property type="project" value="InterPro"/>
</dbReference>
<dbReference type="SUPFAM" id="SSF56645">
    <property type="entry name" value="Acyl-CoA dehydrogenase NM domain-like"/>
    <property type="match status" value="1"/>
</dbReference>
<feature type="domain" description="Acyl-CoA dehydrogenase C-terminal" evidence="2">
    <location>
        <begin position="247"/>
        <end position="368"/>
    </location>
</feature>
<dbReference type="GO" id="GO:0016627">
    <property type="term" value="F:oxidoreductase activity, acting on the CH-CH group of donors"/>
    <property type="evidence" value="ECO:0007669"/>
    <property type="project" value="InterPro"/>
</dbReference>
<dbReference type="Gene3D" id="1.10.540.10">
    <property type="entry name" value="Acyl-CoA dehydrogenase/oxidase, N-terminal domain"/>
    <property type="match status" value="1"/>
</dbReference>
<gene>
    <name evidence="3" type="primary">hsaA_2</name>
    <name evidence="3" type="ORF">NCTC11842_05537</name>
</gene>
<proteinExistence type="predicted"/>
<keyword evidence="1 3" id="KW-0560">Oxidoreductase</keyword>
<dbReference type="SUPFAM" id="SSF47203">
    <property type="entry name" value="Acyl-CoA dehydrogenase C-terminal domain-like"/>
    <property type="match status" value="1"/>
</dbReference>
<evidence type="ECO:0000259" key="2">
    <source>
        <dbReference type="Pfam" id="PF08028"/>
    </source>
</evidence>
<organism evidence="3 4">
    <name type="scientific">Pseudomonas luteola</name>
    <dbReference type="NCBI Taxonomy" id="47886"/>
    <lineage>
        <taxon>Bacteria</taxon>
        <taxon>Pseudomonadati</taxon>
        <taxon>Pseudomonadota</taxon>
        <taxon>Gammaproteobacteria</taxon>
        <taxon>Pseudomonadales</taxon>
        <taxon>Pseudomonadaceae</taxon>
        <taxon>Pseudomonas</taxon>
    </lineage>
</organism>
<name>A0A2X2DAV4_PSELU</name>
<evidence type="ECO:0000256" key="1">
    <source>
        <dbReference type="ARBA" id="ARBA00023002"/>
    </source>
</evidence>
<dbReference type="Gene3D" id="2.40.110.10">
    <property type="entry name" value="Butyryl-CoA Dehydrogenase, subunit A, domain 2"/>
    <property type="match status" value="1"/>
</dbReference>
<accession>A0A2X2DAV4</accession>
<dbReference type="RefSeq" id="WP_010798891.1">
    <property type="nucleotide sequence ID" value="NZ_CP069263.1"/>
</dbReference>
<protein>
    <submittedName>
        <fullName evidence="3">Acyl-CoA dehydrogenase</fullName>
        <ecNumber evidence="3">1.14.14.12</ecNumber>
    </submittedName>
</protein>
<dbReference type="InterPro" id="IPR037069">
    <property type="entry name" value="AcylCoA_DH/ox_N_sf"/>
</dbReference>
<dbReference type="AlphaFoldDB" id="A0A2X2DAV4"/>
<evidence type="ECO:0000313" key="4">
    <source>
        <dbReference type="Proteomes" id="UP000250443"/>
    </source>
</evidence>
<dbReference type="Gene3D" id="1.20.140.10">
    <property type="entry name" value="Butyryl-CoA Dehydrogenase, subunit A, domain 3"/>
    <property type="match status" value="1"/>
</dbReference>
<dbReference type="GO" id="GO:0036383">
    <property type="term" value="F:3-hydroxy-9,10-secoandrosta-1,3,5(10)-triene-9,17-dione monooxygenase activity"/>
    <property type="evidence" value="ECO:0007669"/>
    <property type="project" value="UniProtKB-EC"/>
</dbReference>
<sequence>MLNTAEQAIHRNALSLPCHRAAHYLPLWRDRAVSAEKNRRLSSDTFDELFTEGLLDLVSPLAPITHTGNWPTLVESARIAARACPSTGWMLALVGGHGSIIRRLPSTCIDQLYNDGPRQLFVSASTSADSLLSFEPEGIRVDGRWRFSSGIEDATWLMLNAPCLTHPEAAHTPRFLVLVPANEVEKLETWDSCGMAATGSHDVMTSGLVVPDDRVFALHEVFAQNLFALTPDYIDRSPLVPYLTTSIVGPLLGCAEGALAAFVATFNGPMMMKDPRISEQAAHSAAQLYSAELLYDSLITRLHEAGVNDWVLDTQHLLQLKRDRAYLAQQCVQIVRRLVERLGASSLAACNPLQRHWRDIQAMAAHRDVAWYEAMQASGEAILRSSIVNAPET</sequence>
<evidence type="ECO:0000313" key="3">
    <source>
        <dbReference type="EMBL" id="SPZ16504.1"/>
    </source>
</evidence>
<dbReference type="EC" id="1.14.14.12" evidence="3"/>
<dbReference type="EMBL" id="UAUF01000015">
    <property type="protein sequence ID" value="SPZ16504.1"/>
    <property type="molecule type" value="Genomic_DNA"/>
</dbReference>
<dbReference type="InterPro" id="IPR009100">
    <property type="entry name" value="AcylCoA_DH/oxidase_NM_dom_sf"/>
</dbReference>
<dbReference type="InterPro" id="IPR046373">
    <property type="entry name" value="Acyl-CoA_Oxase/DH_mid-dom_sf"/>
</dbReference>
<dbReference type="InterPro" id="IPR036250">
    <property type="entry name" value="AcylCo_DH-like_C"/>
</dbReference>